<keyword evidence="1" id="KW-0479">Metal-binding</keyword>
<dbReference type="InterPro" id="IPR013087">
    <property type="entry name" value="Znf_C2H2_type"/>
</dbReference>
<keyword evidence="1" id="KW-0863">Zinc-finger</keyword>
<sequence>LDVSLGELRVQQLQTGLTTLLGFNELVTFDDVHHESSGASAPVPTSAQDRLVGLTCEGCGKCCKSKAGVVAHHRVHDSDSVEFHADISLASVDLLEFARGLQSGIMTPEQVLSLLDIHASRTFPHTWKTISRNHRQLAHRMPVNRKQIRRAKFAATQTLYHQRRKDAASAVLDGSRKDLYKDGFAFADDWVVCAESQVRLKKKLEAATVELGKTDMKINAHTVTYLNIPFTFKGKGVFSHRQHLLKLLDEMMRVPLKLRQRTEITRNYLIPRLTYSLVLGQVHRNTLKRLDNYNSDAAESAYGKALFHPVPSTTQCGQRFRI</sequence>
<accession>G7YXZ8</accession>
<keyword evidence="1" id="KW-0862">Zinc</keyword>
<protein>
    <submittedName>
        <fullName evidence="3">Polyprotein</fullName>
    </submittedName>
</protein>
<evidence type="ECO:0000313" key="4">
    <source>
        <dbReference type="Proteomes" id="UP000008909"/>
    </source>
</evidence>
<dbReference type="EMBL" id="DF145087">
    <property type="protein sequence ID" value="GAA57827.1"/>
    <property type="molecule type" value="Genomic_DNA"/>
</dbReference>
<gene>
    <name evidence="3" type="ORF">CLF_113247</name>
</gene>
<keyword evidence="4" id="KW-1185">Reference proteome</keyword>
<organism evidence="3 4">
    <name type="scientific">Clonorchis sinensis</name>
    <name type="common">Chinese liver fluke</name>
    <dbReference type="NCBI Taxonomy" id="79923"/>
    <lineage>
        <taxon>Eukaryota</taxon>
        <taxon>Metazoa</taxon>
        <taxon>Spiralia</taxon>
        <taxon>Lophotrochozoa</taxon>
        <taxon>Platyhelminthes</taxon>
        <taxon>Trematoda</taxon>
        <taxon>Digenea</taxon>
        <taxon>Opisthorchiida</taxon>
        <taxon>Opisthorchiata</taxon>
        <taxon>Opisthorchiidae</taxon>
        <taxon>Clonorchis</taxon>
    </lineage>
</organism>
<evidence type="ECO:0000313" key="3">
    <source>
        <dbReference type="EMBL" id="GAA57827.1"/>
    </source>
</evidence>
<proteinExistence type="predicted"/>
<dbReference type="AlphaFoldDB" id="G7YXZ8"/>
<dbReference type="PROSITE" id="PS00028">
    <property type="entry name" value="ZINC_FINGER_C2H2_1"/>
    <property type="match status" value="1"/>
</dbReference>
<evidence type="ECO:0000259" key="2">
    <source>
        <dbReference type="PROSITE" id="PS50157"/>
    </source>
</evidence>
<name>G7YXZ8_CLOSI</name>
<evidence type="ECO:0000256" key="1">
    <source>
        <dbReference type="PROSITE-ProRule" id="PRU00042"/>
    </source>
</evidence>
<dbReference type="Proteomes" id="UP000008909">
    <property type="component" value="Unassembled WGS sequence"/>
</dbReference>
<reference key="2">
    <citation type="submission" date="2011-10" db="EMBL/GenBank/DDBJ databases">
        <title>The genome and transcriptome sequence of Clonorchis sinensis provide insights into the carcinogenic liver fluke.</title>
        <authorList>
            <person name="Wang X."/>
            <person name="Huang Y."/>
            <person name="Chen W."/>
            <person name="Liu H."/>
            <person name="Guo L."/>
            <person name="Chen Y."/>
            <person name="Luo F."/>
            <person name="Zhou W."/>
            <person name="Sun J."/>
            <person name="Mao Q."/>
            <person name="Liang P."/>
            <person name="Zhou C."/>
            <person name="Tian Y."/>
            <person name="Men J."/>
            <person name="Lv X."/>
            <person name="Huang L."/>
            <person name="Zhou J."/>
            <person name="Hu Y."/>
            <person name="Li R."/>
            <person name="Zhang F."/>
            <person name="Lei H."/>
            <person name="Li X."/>
            <person name="Hu X."/>
            <person name="Liang C."/>
            <person name="Xu J."/>
            <person name="Wu Z."/>
            <person name="Yu X."/>
        </authorList>
    </citation>
    <scope>NUCLEOTIDE SEQUENCE</scope>
    <source>
        <strain>Henan</strain>
    </source>
</reference>
<dbReference type="PROSITE" id="PS50157">
    <property type="entry name" value="ZINC_FINGER_C2H2_2"/>
    <property type="match status" value="1"/>
</dbReference>
<reference evidence="3" key="1">
    <citation type="journal article" date="2011" name="Genome Biol.">
        <title>The draft genome of the carcinogenic human liver fluke Clonorchis sinensis.</title>
        <authorList>
            <person name="Wang X."/>
            <person name="Chen W."/>
            <person name="Huang Y."/>
            <person name="Sun J."/>
            <person name="Men J."/>
            <person name="Liu H."/>
            <person name="Luo F."/>
            <person name="Guo L."/>
            <person name="Lv X."/>
            <person name="Deng C."/>
            <person name="Zhou C."/>
            <person name="Fan Y."/>
            <person name="Li X."/>
            <person name="Huang L."/>
            <person name="Hu Y."/>
            <person name="Liang C."/>
            <person name="Hu X."/>
            <person name="Xu J."/>
            <person name="Yu X."/>
        </authorList>
    </citation>
    <scope>NUCLEOTIDE SEQUENCE [LARGE SCALE GENOMIC DNA]</scope>
    <source>
        <strain evidence="3">Henan</strain>
    </source>
</reference>
<dbReference type="GO" id="GO:0008270">
    <property type="term" value="F:zinc ion binding"/>
    <property type="evidence" value="ECO:0007669"/>
    <property type="project" value="UniProtKB-KW"/>
</dbReference>
<feature type="non-terminal residue" evidence="3">
    <location>
        <position position="1"/>
    </location>
</feature>
<feature type="domain" description="C2H2-type" evidence="2">
    <location>
        <begin position="54"/>
        <end position="81"/>
    </location>
</feature>